<reference evidence="2 3" key="1">
    <citation type="submission" date="2018-04" db="EMBL/GenBank/DDBJ databases">
        <title>Pedobacter chongqingensis sp. nov., isolated from a rottenly hemp rope.</title>
        <authorList>
            <person name="Cai Y."/>
        </authorList>
    </citation>
    <scope>NUCLEOTIDE SEQUENCE [LARGE SCALE GENOMIC DNA]</scope>
    <source>
        <strain evidence="2 3">FJ4-8</strain>
    </source>
</reference>
<gene>
    <name evidence="2" type="ORF">DDR33_04685</name>
</gene>
<dbReference type="OrthoDB" id="1489065at2"/>
<dbReference type="InterPro" id="IPR052894">
    <property type="entry name" value="AsmA-related"/>
</dbReference>
<evidence type="ECO:0000313" key="3">
    <source>
        <dbReference type="Proteomes" id="UP000245647"/>
    </source>
</evidence>
<organism evidence="2 3">
    <name type="scientific">Pararcticibacter amylolyticus</name>
    <dbReference type="NCBI Taxonomy" id="2173175"/>
    <lineage>
        <taxon>Bacteria</taxon>
        <taxon>Pseudomonadati</taxon>
        <taxon>Bacteroidota</taxon>
        <taxon>Sphingobacteriia</taxon>
        <taxon>Sphingobacteriales</taxon>
        <taxon>Sphingobacteriaceae</taxon>
        <taxon>Pararcticibacter</taxon>
    </lineage>
</organism>
<dbReference type="PANTHER" id="PTHR30441">
    <property type="entry name" value="DUF748 DOMAIN-CONTAINING PROTEIN"/>
    <property type="match status" value="1"/>
</dbReference>
<dbReference type="GO" id="GO:0090313">
    <property type="term" value="P:regulation of protein targeting to membrane"/>
    <property type="evidence" value="ECO:0007669"/>
    <property type="project" value="TreeGrafter"/>
</dbReference>
<evidence type="ECO:0000259" key="1">
    <source>
        <dbReference type="Pfam" id="PF05170"/>
    </source>
</evidence>
<feature type="domain" description="AsmA" evidence="1">
    <location>
        <begin position="1"/>
        <end position="136"/>
    </location>
</feature>
<dbReference type="Proteomes" id="UP000245647">
    <property type="component" value="Unassembled WGS sequence"/>
</dbReference>
<dbReference type="Pfam" id="PF05170">
    <property type="entry name" value="AsmA"/>
    <property type="match status" value="1"/>
</dbReference>
<sequence>MHRWPKITLKIFAILLALIFLLYVGVAVYVNQNKESLIVAVNKSLNDNVNGTVKIGSIEPSLLQGFPGVSVNLKNVTVRDSLWHLHRHTLLNAKEMDVSLNVLALLTGTVRINRMTVKGADIYLFTNNTGYSNTSVFKTGEQQKTKEKGGSLSAEINRFAFVNVNFTLDNRAGKKMFRFVVPRLTANVNHRGSGWKAKADADILVRDLAFNTQKGSFLKDKRLKGGFLLTYSAKTGVIEAEKKNVEIGGDTYVLGGHFSTSKKPVEFVITLDSDKLIWKRAASLLAPNISKKLNMFDLTAPFAVNAVIAGNMGPGSQPSIDVSCKVKNNVLSSPGGIMDNCSFSGIYSNHYINGKGNTDENSIIRLFQMTGTYEGIPVEMDTLYINNLVKPQAGGTFKSRFNLQKLNAVFGEELLKFNSGSADINVRYKASIADFELSKPIFTGTIAIRGADADYIPRKLNFKNSDVLLHFTSNDLQLKDIRVQSGSSILRINGTVRNFMNLYYTAPEKMLFNCNITSPRVNLGEFLGLLAARQRVVHIKKKRGRNDFIEQLNNVLDRSRIGMNLRVDKLIFNKFTASDARANLTMSEGGIHIEDIQVRHAGGFLRLSGTVNQSASLNRFAINARVSNVNIRQFFYAFDNFGMQTLTHENLKGYLFSKTNVSGAISDKGKIVPRSFRGSVIFDLKRGELIKFPPLQGVAKFAFPFRNLDSITFSNLNGKFDLLGDKIRINPMKISSSVLNMNVAGTYALNRGTNIALDVPLRNPGKDEKITDKKQIEERRMKGIVLHILATDEEDGKLKFKWNKNHD</sequence>
<dbReference type="PANTHER" id="PTHR30441:SF8">
    <property type="entry name" value="DUF748 DOMAIN-CONTAINING PROTEIN"/>
    <property type="match status" value="1"/>
</dbReference>
<accession>A0A2U2PK72</accession>
<dbReference type="AlphaFoldDB" id="A0A2U2PK72"/>
<keyword evidence="3" id="KW-1185">Reference proteome</keyword>
<dbReference type="EMBL" id="QEAS01000003">
    <property type="protein sequence ID" value="PWG81674.1"/>
    <property type="molecule type" value="Genomic_DNA"/>
</dbReference>
<dbReference type="InterPro" id="IPR007844">
    <property type="entry name" value="AsmA"/>
</dbReference>
<name>A0A2U2PK72_9SPHI</name>
<comment type="caution">
    <text evidence="2">The sequence shown here is derived from an EMBL/GenBank/DDBJ whole genome shotgun (WGS) entry which is preliminary data.</text>
</comment>
<dbReference type="GO" id="GO:0005886">
    <property type="term" value="C:plasma membrane"/>
    <property type="evidence" value="ECO:0007669"/>
    <property type="project" value="TreeGrafter"/>
</dbReference>
<protein>
    <submittedName>
        <fullName evidence="2">AsmA family protein</fullName>
    </submittedName>
</protein>
<proteinExistence type="predicted"/>
<evidence type="ECO:0000313" key="2">
    <source>
        <dbReference type="EMBL" id="PWG81674.1"/>
    </source>
</evidence>